<dbReference type="EMBL" id="DSXR01000005">
    <property type="protein sequence ID" value="HGS86032.1"/>
    <property type="molecule type" value="Genomic_DNA"/>
</dbReference>
<proteinExistence type="predicted"/>
<dbReference type="AlphaFoldDB" id="A0A7C4Q2T3"/>
<dbReference type="SUPFAM" id="SSF51905">
    <property type="entry name" value="FAD/NAD(P)-binding domain"/>
    <property type="match status" value="1"/>
</dbReference>
<dbReference type="InterPro" id="IPR036188">
    <property type="entry name" value="FAD/NAD-bd_sf"/>
</dbReference>
<dbReference type="Gene3D" id="3.50.50.60">
    <property type="entry name" value="FAD/NAD(P)-binding domain"/>
    <property type="match status" value="2"/>
</dbReference>
<dbReference type="Pfam" id="PF13450">
    <property type="entry name" value="NAD_binding_8"/>
    <property type="match status" value="1"/>
</dbReference>
<name>A0A7C4Q2T3_9CHLR</name>
<dbReference type="PANTHER" id="PTHR43734:SF1">
    <property type="entry name" value="PHYTOENE DESATURASE"/>
    <property type="match status" value="1"/>
</dbReference>
<dbReference type="PRINTS" id="PR00419">
    <property type="entry name" value="ADXRDTASE"/>
</dbReference>
<sequence length="537" mass="61378">MKSERKRVVVVGAGMAGLTAAAYLAREGFEVLLVDKNDRVGGLVSTFENNGFFFDTGPRAFINSGIIKPMLGHLGIQWDLFENVISIGIEDHLIKIRSMDDLREYQRILVQLYPENEAEIQQIITAISQISEYTRVLYEFDNPNFTDLTKDKTFIFKKLIPWTFKFLHALRKLNQYNMPMEDFLKRLTTNQSLIDIIIQHFFRKTPTHFALGYFYVYLDYFYPKGGTGALSKLIKEKFLGWGGKIELNKNIVEIVPSECKAVDSDGQAYPYDYLIWAADLKTLYRSLKVTGLEADTAARIKSESERKRSSKGAESVFILYLGVNRPPAYFRQNSGEHLFYTPSRKGLGQTNHAERIRLIENFDQFSKSEILDWLERFLELNTYEISIPALRDPTLSPEGKTGLMVSCLFDYPILEKVEKAGWYDEFKEFCETTVIRILSESIFKNLQEDILFRFSATPLTIQKVSGSSEGAITGWSFENPPPVIHTLKDIPKSVLTPIPNVYQAGQWVYSPAGVPIAMLTGWYASQNIIKRARKKPA</sequence>
<protein>
    <submittedName>
        <fullName evidence="1">NAD(P)/FAD-dependent oxidoreductase</fullName>
    </submittedName>
</protein>
<evidence type="ECO:0000313" key="1">
    <source>
        <dbReference type="EMBL" id="HGS86032.1"/>
    </source>
</evidence>
<organism evidence="1">
    <name type="scientific">Bellilinea caldifistulae</name>
    <dbReference type="NCBI Taxonomy" id="360411"/>
    <lineage>
        <taxon>Bacteria</taxon>
        <taxon>Bacillati</taxon>
        <taxon>Chloroflexota</taxon>
        <taxon>Anaerolineae</taxon>
        <taxon>Anaerolineales</taxon>
        <taxon>Anaerolineaceae</taxon>
        <taxon>Bellilinea</taxon>
    </lineage>
</organism>
<accession>A0A7C4Q2T3</accession>
<reference evidence="1" key="1">
    <citation type="journal article" date="2020" name="mSystems">
        <title>Genome- and Community-Level Interaction Insights into Carbon Utilization and Element Cycling Functions of Hydrothermarchaeota in Hydrothermal Sediment.</title>
        <authorList>
            <person name="Zhou Z."/>
            <person name="Liu Y."/>
            <person name="Xu W."/>
            <person name="Pan J."/>
            <person name="Luo Z.H."/>
            <person name="Li M."/>
        </authorList>
    </citation>
    <scope>NUCLEOTIDE SEQUENCE [LARGE SCALE GENOMIC DNA]</scope>
    <source>
        <strain evidence="1">SpSt-556</strain>
    </source>
</reference>
<dbReference type="PANTHER" id="PTHR43734">
    <property type="entry name" value="PHYTOENE DESATURASE"/>
    <property type="match status" value="1"/>
</dbReference>
<comment type="caution">
    <text evidence="1">The sequence shown here is derived from an EMBL/GenBank/DDBJ whole genome shotgun (WGS) entry which is preliminary data.</text>
</comment>
<gene>
    <name evidence="1" type="ORF">ENT17_00255</name>
</gene>